<name>A0A7J0FCF5_9ERIC</name>
<evidence type="ECO:0000313" key="4">
    <source>
        <dbReference type="Proteomes" id="UP000585474"/>
    </source>
</evidence>
<gene>
    <name evidence="3" type="ORF">Acr_11g0006860</name>
</gene>
<feature type="region of interest" description="Disordered" evidence="1">
    <location>
        <begin position="103"/>
        <end position="132"/>
    </location>
</feature>
<feature type="compositionally biased region" description="Low complexity" evidence="1">
    <location>
        <begin position="104"/>
        <end position="128"/>
    </location>
</feature>
<accession>A0A7J0FCF5</accession>
<proteinExistence type="predicted"/>
<keyword evidence="2" id="KW-1133">Transmembrane helix</keyword>
<feature type="transmembrane region" description="Helical" evidence="2">
    <location>
        <begin position="231"/>
        <end position="249"/>
    </location>
</feature>
<reference evidence="3 4" key="1">
    <citation type="submission" date="2019-07" db="EMBL/GenBank/DDBJ databases">
        <title>De Novo Assembly of kiwifruit Actinidia rufa.</title>
        <authorList>
            <person name="Sugita-Konishi S."/>
            <person name="Sato K."/>
            <person name="Mori E."/>
            <person name="Abe Y."/>
            <person name="Kisaki G."/>
            <person name="Hamano K."/>
            <person name="Suezawa K."/>
            <person name="Otani M."/>
            <person name="Fukuda T."/>
            <person name="Manabe T."/>
            <person name="Gomi K."/>
            <person name="Tabuchi M."/>
            <person name="Akimitsu K."/>
            <person name="Kataoka I."/>
        </authorList>
    </citation>
    <scope>NUCLEOTIDE SEQUENCE [LARGE SCALE GENOMIC DNA]</scope>
    <source>
        <strain evidence="4">cv. Fuchu</strain>
    </source>
</reference>
<comment type="caution">
    <text evidence="3">The sequence shown here is derived from an EMBL/GenBank/DDBJ whole genome shotgun (WGS) entry which is preliminary data.</text>
</comment>
<keyword evidence="4" id="KW-1185">Reference proteome</keyword>
<keyword evidence="2" id="KW-0812">Transmembrane</keyword>
<dbReference type="AlphaFoldDB" id="A0A7J0FCF5"/>
<dbReference type="EMBL" id="BJWL01000011">
    <property type="protein sequence ID" value="GFY96380.1"/>
    <property type="molecule type" value="Genomic_DNA"/>
</dbReference>
<sequence length="323" mass="35415">MGVPKYFWHMTVLTATYLINRTPSRVLQGKASLHILQSTNTLFSIIPLVSLGAHVLSKIGAPPVPNWMIRPYVVSSLGIPQCPRDNPIPPRLLPILEPLPPTPNDSLPPINSQDPSPSAHAPLPASSLKSGDDASGIVQVKCGLRKVFDIKDLDTGMLGCRPASTPMVPNLKISAESGELLPDSSIYQRLVGCLIYLTNTRPDLICYCSINSESSRAFHALQKLTMRGLRVIDALLLAYVPFMIVISYLRKLLCYLLTQFCMRELSTLKSIFTSFGKKFVQGLSLPALFHHLLRLLMFTKSIGPSLLKSSLVKLGLVNIFASA</sequence>
<evidence type="ECO:0000313" key="3">
    <source>
        <dbReference type="EMBL" id="GFY96380.1"/>
    </source>
</evidence>
<dbReference type="Proteomes" id="UP000585474">
    <property type="component" value="Unassembled WGS sequence"/>
</dbReference>
<keyword evidence="2" id="KW-0472">Membrane</keyword>
<evidence type="ECO:0000256" key="2">
    <source>
        <dbReference type="SAM" id="Phobius"/>
    </source>
</evidence>
<evidence type="ECO:0000256" key="1">
    <source>
        <dbReference type="SAM" id="MobiDB-lite"/>
    </source>
</evidence>
<organism evidence="3 4">
    <name type="scientific">Actinidia rufa</name>
    <dbReference type="NCBI Taxonomy" id="165716"/>
    <lineage>
        <taxon>Eukaryota</taxon>
        <taxon>Viridiplantae</taxon>
        <taxon>Streptophyta</taxon>
        <taxon>Embryophyta</taxon>
        <taxon>Tracheophyta</taxon>
        <taxon>Spermatophyta</taxon>
        <taxon>Magnoliopsida</taxon>
        <taxon>eudicotyledons</taxon>
        <taxon>Gunneridae</taxon>
        <taxon>Pentapetalae</taxon>
        <taxon>asterids</taxon>
        <taxon>Ericales</taxon>
        <taxon>Actinidiaceae</taxon>
        <taxon>Actinidia</taxon>
    </lineage>
</organism>
<protein>
    <submittedName>
        <fullName evidence="3">Uncharacterized protein</fullName>
    </submittedName>
</protein>